<evidence type="ECO:0000259" key="5">
    <source>
        <dbReference type="PROSITE" id="PS50157"/>
    </source>
</evidence>
<proteinExistence type="predicted"/>
<dbReference type="EMBL" id="JAEPRE010000151">
    <property type="protein sequence ID" value="KAG2231433.1"/>
    <property type="molecule type" value="Genomic_DNA"/>
</dbReference>
<dbReference type="Pfam" id="PF00096">
    <property type="entry name" value="zf-C2H2"/>
    <property type="match status" value="1"/>
</dbReference>
<comment type="caution">
    <text evidence="6">The sequence shown here is derived from an EMBL/GenBank/DDBJ whole genome shotgun (WGS) entry which is preliminary data.</text>
</comment>
<dbReference type="GO" id="GO:0008270">
    <property type="term" value="F:zinc ion binding"/>
    <property type="evidence" value="ECO:0007669"/>
    <property type="project" value="UniProtKB-KW"/>
</dbReference>
<keyword evidence="7" id="KW-1185">Reference proteome</keyword>
<organism evidence="6 7">
    <name type="scientific">Thamnidium elegans</name>
    <dbReference type="NCBI Taxonomy" id="101142"/>
    <lineage>
        <taxon>Eukaryota</taxon>
        <taxon>Fungi</taxon>
        <taxon>Fungi incertae sedis</taxon>
        <taxon>Mucoromycota</taxon>
        <taxon>Mucoromycotina</taxon>
        <taxon>Mucoromycetes</taxon>
        <taxon>Mucorales</taxon>
        <taxon>Mucorineae</taxon>
        <taxon>Mucoraceae</taxon>
        <taxon>Thamnidium</taxon>
    </lineage>
</organism>
<dbReference type="InterPro" id="IPR036236">
    <property type="entry name" value="Znf_C2H2_sf"/>
</dbReference>
<dbReference type="PROSITE" id="PS50157">
    <property type="entry name" value="ZINC_FINGER_C2H2_2"/>
    <property type="match status" value="3"/>
</dbReference>
<evidence type="ECO:0000313" key="7">
    <source>
        <dbReference type="Proteomes" id="UP000613177"/>
    </source>
</evidence>
<dbReference type="InterPro" id="IPR013087">
    <property type="entry name" value="Znf_C2H2_type"/>
</dbReference>
<evidence type="ECO:0000256" key="2">
    <source>
        <dbReference type="ARBA" id="ARBA00022771"/>
    </source>
</evidence>
<evidence type="ECO:0000256" key="1">
    <source>
        <dbReference type="ARBA" id="ARBA00022723"/>
    </source>
</evidence>
<evidence type="ECO:0000313" key="6">
    <source>
        <dbReference type="EMBL" id="KAG2231433.1"/>
    </source>
</evidence>
<dbReference type="PROSITE" id="PS00028">
    <property type="entry name" value="ZINC_FINGER_C2H2_1"/>
    <property type="match status" value="2"/>
</dbReference>
<dbReference type="Gene3D" id="3.30.160.60">
    <property type="entry name" value="Classic Zinc Finger"/>
    <property type="match status" value="3"/>
</dbReference>
<dbReference type="PANTHER" id="PTHR23235">
    <property type="entry name" value="KRUEPPEL-LIKE TRANSCRIPTION FACTOR"/>
    <property type="match status" value="1"/>
</dbReference>
<name>A0A8H7SNV5_9FUNG</name>
<dbReference type="PANTHER" id="PTHR23235:SF120">
    <property type="entry name" value="KRUPPEL-LIKE FACTOR 15"/>
    <property type="match status" value="1"/>
</dbReference>
<evidence type="ECO:0000256" key="4">
    <source>
        <dbReference type="PROSITE-ProRule" id="PRU00042"/>
    </source>
</evidence>
<protein>
    <recommendedName>
        <fullName evidence="5">C2H2-type domain-containing protein</fullName>
    </recommendedName>
</protein>
<dbReference type="FunFam" id="3.30.160.60:FF:000007">
    <property type="entry name" value="Basic krueppel-like factor 3"/>
    <property type="match status" value="1"/>
</dbReference>
<feature type="domain" description="C2H2-type" evidence="5">
    <location>
        <begin position="322"/>
        <end position="345"/>
    </location>
</feature>
<dbReference type="GO" id="GO:0000978">
    <property type="term" value="F:RNA polymerase II cis-regulatory region sequence-specific DNA binding"/>
    <property type="evidence" value="ECO:0007669"/>
    <property type="project" value="TreeGrafter"/>
</dbReference>
<gene>
    <name evidence="6" type="ORF">INT48_009295</name>
</gene>
<dbReference type="SUPFAM" id="SSF57667">
    <property type="entry name" value="beta-beta-alpha zinc fingers"/>
    <property type="match status" value="3"/>
</dbReference>
<feature type="domain" description="C2H2-type" evidence="5">
    <location>
        <begin position="262"/>
        <end position="291"/>
    </location>
</feature>
<dbReference type="GO" id="GO:0000981">
    <property type="term" value="F:DNA-binding transcription factor activity, RNA polymerase II-specific"/>
    <property type="evidence" value="ECO:0007669"/>
    <property type="project" value="TreeGrafter"/>
</dbReference>
<reference evidence="6" key="1">
    <citation type="submission" date="2021-01" db="EMBL/GenBank/DDBJ databases">
        <title>Metabolic potential, ecology and presence of endohyphal bacteria is reflected in genomic diversity of Mucoromycotina.</title>
        <authorList>
            <person name="Muszewska A."/>
            <person name="Okrasinska A."/>
            <person name="Steczkiewicz K."/>
            <person name="Drgas O."/>
            <person name="Orlowska M."/>
            <person name="Perlinska-Lenart U."/>
            <person name="Aleksandrzak-Piekarczyk T."/>
            <person name="Szatraj K."/>
            <person name="Zielenkiewicz U."/>
            <person name="Pilsyk S."/>
            <person name="Malc E."/>
            <person name="Mieczkowski P."/>
            <person name="Kruszewska J.S."/>
            <person name="Biernat P."/>
            <person name="Pawlowska J."/>
        </authorList>
    </citation>
    <scope>NUCLEOTIDE SEQUENCE</scope>
    <source>
        <strain evidence="6">WA0000018081</strain>
    </source>
</reference>
<evidence type="ECO:0000256" key="3">
    <source>
        <dbReference type="ARBA" id="ARBA00022833"/>
    </source>
</evidence>
<keyword evidence="2 4" id="KW-0863">Zinc-finger</keyword>
<keyword evidence="1" id="KW-0479">Metal-binding</keyword>
<dbReference type="Proteomes" id="UP000613177">
    <property type="component" value="Unassembled WGS sequence"/>
</dbReference>
<sequence>MNNWNCNNSVSSNDSYIGKNMVSTLSPYTSNACFSSQVNQTDMGTSSVYSCSNIYQEDCSSSACSSSITNTPELESQTFNDTLVYGNIQTAVDPTIFSSGQTIYPQQQLLMPLSTRLETQQQGNSHKVLSHSLHQQPSFQNIDSVGVSYALHPATSYYLSPIMSNAGTFEPPARYATNYAPYVFYNNQSTQSSSNLRSTSSSTSPPYNYGTNYNANYNGEQSYSIPKGIKYEQQEMFVSEKANNCHMTSKTTSSNNNNTNVFPCLVPNCNKLFSRPYNLKSHMRTHTLERPYACQYKPCSWKFARPHDLKRHELQHSGLKPHGCSFCHRRFARSDALKRHWKVDTVCAQAFNEDTMLNGGKESSSVNKRKKRSSIQ</sequence>
<dbReference type="AlphaFoldDB" id="A0A8H7SNV5"/>
<accession>A0A8H7SNV5</accession>
<dbReference type="SMART" id="SM00355">
    <property type="entry name" value="ZnF_C2H2"/>
    <property type="match status" value="3"/>
</dbReference>
<feature type="domain" description="C2H2-type" evidence="5">
    <location>
        <begin position="292"/>
        <end position="321"/>
    </location>
</feature>
<keyword evidence="3" id="KW-0862">Zinc</keyword>